<dbReference type="EMBL" id="JASBNA010000039">
    <property type="protein sequence ID" value="KAK7681797.1"/>
    <property type="molecule type" value="Genomic_DNA"/>
</dbReference>
<gene>
    <name evidence="1" type="ORF">QCA50_015144</name>
</gene>
<protein>
    <submittedName>
        <fullName evidence="1">Uncharacterized protein</fullName>
    </submittedName>
</protein>
<organism evidence="1 2">
    <name type="scientific">Cerrena zonata</name>
    <dbReference type="NCBI Taxonomy" id="2478898"/>
    <lineage>
        <taxon>Eukaryota</taxon>
        <taxon>Fungi</taxon>
        <taxon>Dikarya</taxon>
        <taxon>Basidiomycota</taxon>
        <taxon>Agaricomycotina</taxon>
        <taxon>Agaricomycetes</taxon>
        <taxon>Polyporales</taxon>
        <taxon>Cerrenaceae</taxon>
        <taxon>Cerrena</taxon>
    </lineage>
</organism>
<proteinExistence type="predicted"/>
<accession>A0AAW0FR97</accession>
<keyword evidence="2" id="KW-1185">Reference proteome</keyword>
<reference evidence="1 2" key="1">
    <citation type="submission" date="2022-09" db="EMBL/GenBank/DDBJ databases">
        <authorList>
            <person name="Palmer J.M."/>
        </authorList>
    </citation>
    <scope>NUCLEOTIDE SEQUENCE [LARGE SCALE GENOMIC DNA]</scope>
    <source>
        <strain evidence="1 2">DSM 7382</strain>
    </source>
</reference>
<sequence length="187" mass="20327">MSHLWDTLQAPKTIRHCSEAEKFPYAIPGAQCIERRGLFEELWKGTFGEGIRAFADSVVAGVNNQIQQASGPIADIIQTVDIIVSAASRVQAEIELHHKEGVPDGTFSKDLETVFTAIAGVLQELFPPPDQATQHNERKGDVRVFLDKVGDIVVDFGVKHGANEPALRGTISDIKPHILTAVVLIGL</sequence>
<evidence type="ECO:0000313" key="1">
    <source>
        <dbReference type="EMBL" id="KAK7681797.1"/>
    </source>
</evidence>
<comment type="caution">
    <text evidence="1">The sequence shown here is derived from an EMBL/GenBank/DDBJ whole genome shotgun (WGS) entry which is preliminary data.</text>
</comment>
<name>A0AAW0FR97_9APHY</name>
<dbReference type="Proteomes" id="UP001385951">
    <property type="component" value="Unassembled WGS sequence"/>
</dbReference>
<evidence type="ECO:0000313" key="2">
    <source>
        <dbReference type="Proteomes" id="UP001385951"/>
    </source>
</evidence>
<dbReference type="AlphaFoldDB" id="A0AAW0FR97"/>